<dbReference type="PROSITE" id="PS50102">
    <property type="entry name" value="RRM"/>
    <property type="match status" value="1"/>
</dbReference>
<dbReference type="InterPro" id="IPR051183">
    <property type="entry name" value="U1_U11-U12_snRNP_70-35kDa"/>
</dbReference>
<evidence type="ECO:0000259" key="7">
    <source>
        <dbReference type="PROSITE" id="PS50102"/>
    </source>
</evidence>
<gene>
    <name evidence="8" type="ORF">TPSB3V08_LOCUS12</name>
</gene>
<evidence type="ECO:0000256" key="6">
    <source>
        <dbReference type="PROSITE-ProRule" id="PRU00176"/>
    </source>
</evidence>
<protein>
    <recommendedName>
        <fullName evidence="2">U11/U12 small nuclear ribonucleoprotein 35 kDa protein</fullName>
    </recommendedName>
    <alternativeName>
        <fullName evidence="5">U1 snRNP-binding protein homolog</fullName>
    </alternativeName>
</protein>
<dbReference type="SMART" id="SM00360">
    <property type="entry name" value="RRM"/>
    <property type="match status" value="1"/>
</dbReference>
<dbReference type="AlphaFoldDB" id="A0A7R9CI18"/>
<dbReference type="GO" id="GO:0003729">
    <property type="term" value="F:mRNA binding"/>
    <property type="evidence" value="ECO:0007669"/>
    <property type="project" value="TreeGrafter"/>
</dbReference>
<dbReference type="FunFam" id="3.30.70.330:FF:000132">
    <property type="entry name" value="Small nuclear ribonucleoprotein U11/U12 subunit 35"/>
    <property type="match status" value="1"/>
</dbReference>
<evidence type="ECO:0000256" key="2">
    <source>
        <dbReference type="ARBA" id="ARBA00021080"/>
    </source>
</evidence>
<dbReference type="Pfam" id="PF00076">
    <property type="entry name" value="RRM_1"/>
    <property type="match status" value="1"/>
</dbReference>
<reference evidence="8" key="1">
    <citation type="submission" date="2020-11" db="EMBL/GenBank/DDBJ databases">
        <authorList>
            <person name="Tran Van P."/>
        </authorList>
    </citation>
    <scope>NUCLEOTIDE SEQUENCE</scope>
</reference>
<dbReference type="InterPro" id="IPR012677">
    <property type="entry name" value="Nucleotide-bd_a/b_plait_sf"/>
</dbReference>
<dbReference type="EMBL" id="OD000003">
    <property type="protein sequence ID" value="CAD7395095.1"/>
    <property type="molecule type" value="Genomic_DNA"/>
</dbReference>
<dbReference type="PANTHER" id="PTHR13952">
    <property type="entry name" value="U1 SMALL NUCLEAR RIBONUCLEOPROTEIN 70 KD"/>
    <property type="match status" value="1"/>
</dbReference>
<proteinExistence type="predicted"/>
<evidence type="ECO:0000256" key="5">
    <source>
        <dbReference type="ARBA" id="ARBA00031739"/>
    </source>
</evidence>
<name>A0A7R9CI18_TIMPO</name>
<dbReference type="InterPro" id="IPR035979">
    <property type="entry name" value="RBD_domain_sf"/>
</dbReference>
<organism evidence="8">
    <name type="scientific">Timema poppense</name>
    <name type="common">Walking stick</name>
    <dbReference type="NCBI Taxonomy" id="170557"/>
    <lineage>
        <taxon>Eukaryota</taxon>
        <taxon>Metazoa</taxon>
        <taxon>Ecdysozoa</taxon>
        <taxon>Arthropoda</taxon>
        <taxon>Hexapoda</taxon>
        <taxon>Insecta</taxon>
        <taxon>Pterygota</taxon>
        <taxon>Neoptera</taxon>
        <taxon>Polyneoptera</taxon>
        <taxon>Phasmatodea</taxon>
        <taxon>Timematodea</taxon>
        <taxon>Timematoidea</taxon>
        <taxon>Timematidae</taxon>
        <taxon>Timema</taxon>
    </lineage>
</organism>
<dbReference type="PANTHER" id="PTHR13952:SF6">
    <property type="entry name" value="U11_U12 SMALL NUCLEAR RIBONUCLEOPROTEIN 35 KDA PROTEIN"/>
    <property type="match status" value="1"/>
</dbReference>
<dbReference type="Gene3D" id="3.30.70.330">
    <property type="match status" value="1"/>
</dbReference>
<evidence type="ECO:0000256" key="3">
    <source>
        <dbReference type="ARBA" id="ARBA00022884"/>
    </source>
</evidence>
<accession>A0A7R9CI18</accession>
<dbReference type="GO" id="GO:0000398">
    <property type="term" value="P:mRNA splicing, via spliceosome"/>
    <property type="evidence" value="ECO:0007669"/>
    <property type="project" value="TreeGrafter"/>
</dbReference>
<dbReference type="GO" id="GO:0017069">
    <property type="term" value="F:snRNA binding"/>
    <property type="evidence" value="ECO:0007669"/>
    <property type="project" value="TreeGrafter"/>
</dbReference>
<comment type="subcellular location">
    <subcellularLocation>
        <location evidence="1">Nucleus</location>
    </subcellularLocation>
</comment>
<keyword evidence="4" id="KW-0539">Nucleus</keyword>
<evidence type="ECO:0000256" key="4">
    <source>
        <dbReference type="ARBA" id="ARBA00023242"/>
    </source>
</evidence>
<keyword evidence="3 6" id="KW-0694">RNA-binding</keyword>
<dbReference type="SUPFAM" id="SSF54928">
    <property type="entry name" value="RNA-binding domain, RBD"/>
    <property type="match status" value="1"/>
</dbReference>
<evidence type="ECO:0000313" key="8">
    <source>
        <dbReference type="EMBL" id="CAD7395095.1"/>
    </source>
</evidence>
<feature type="domain" description="RRM" evidence="7">
    <location>
        <begin position="157"/>
        <end position="235"/>
    </location>
</feature>
<evidence type="ECO:0000256" key="1">
    <source>
        <dbReference type="ARBA" id="ARBA00004123"/>
    </source>
</evidence>
<sequence length="249" mass="28216">MELGINPEMPTIYDNQPAIKCLEKWEHTRVKHMDVNGWMEGRVEIFQEPEVSEYDPVKAIALLKFSEVMDKFPIKKLGAALAAGLLTTIQRCARQLCERMKGSRRDHHEEWSGFAIEYDPVKAGSIDGTDIEPHDRAVVRAINAVHTVNKQDGVPENTIFIARLDKDTTSETIKKVFSQFGNIKKCSLVRDIVTGFSKGYAFVEYDHESGASKAYRKANKITIDGKSIFVDFECGRLLQGWKPRRLGKL</sequence>
<dbReference type="GO" id="GO:0071011">
    <property type="term" value="C:precatalytic spliceosome"/>
    <property type="evidence" value="ECO:0007669"/>
    <property type="project" value="TreeGrafter"/>
</dbReference>
<dbReference type="InterPro" id="IPR000504">
    <property type="entry name" value="RRM_dom"/>
</dbReference>